<dbReference type="Gene3D" id="3.40.50.720">
    <property type="entry name" value="NAD(P)-binding Rossmann-like Domain"/>
    <property type="match status" value="1"/>
</dbReference>
<dbReference type="InterPro" id="IPR051783">
    <property type="entry name" value="NAD(P)-dependent_oxidoreduct"/>
</dbReference>
<dbReference type="PANTHER" id="PTHR48079">
    <property type="entry name" value="PROTEIN YEEZ"/>
    <property type="match status" value="1"/>
</dbReference>
<name>A0A6J4TNV2_9ACTN</name>
<evidence type="ECO:0000313" key="2">
    <source>
        <dbReference type="EMBL" id="CAA9528312.1"/>
    </source>
</evidence>
<sequence length="302" mass="31422">MHVFLTGATGYIGTAIARELLDAGHQVTGLARSDSAADALAAAGVAAHRGDLADLDGLRRGASEADGVIHTAFNHDFSRYAENGRDDERVVEALGDALAGSERPLVVTSGTAVLTPGRVGTETDAADPASHAAPRIASERKAIALASRGVRSSVVRLPPSVHGEGDRAFVPALIEIARAKGVSACIGDGSNRWPAVHRLDASRLFRFALEAAPAGSVLHGTAEEGVAMREIVERVAQHLGVPAVSITREEADDHFGWLAGFLASDVPASSAQTREMVAWQPGQPGLLADLDDGHYFREPAAA</sequence>
<dbReference type="InterPro" id="IPR001509">
    <property type="entry name" value="Epimerase_deHydtase"/>
</dbReference>
<evidence type="ECO:0000259" key="1">
    <source>
        <dbReference type="Pfam" id="PF01370"/>
    </source>
</evidence>
<dbReference type="GO" id="GO:0004029">
    <property type="term" value="F:aldehyde dehydrogenase (NAD+) activity"/>
    <property type="evidence" value="ECO:0007669"/>
    <property type="project" value="TreeGrafter"/>
</dbReference>
<dbReference type="PANTHER" id="PTHR48079:SF6">
    <property type="entry name" value="NAD(P)-BINDING DOMAIN-CONTAINING PROTEIN-RELATED"/>
    <property type="match status" value="1"/>
</dbReference>
<dbReference type="AlphaFoldDB" id="A0A6J4TNV2"/>
<dbReference type="CDD" id="cd05262">
    <property type="entry name" value="SDR_a7"/>
    <property type="match status" value="1"/>
</dbReference>
<proteinExistence type="predicted"/>
<dbReference type="EMBL" id="CADCVT010000377">
    <property type="protein sequence ID" value="CAA9528312.1"/>
    <property type="molecule type" value="Genomic_DNA"/>
</dbReference>
<dbReference type="InterPro" id="IPR036291">
    <property type="entry name" value="NAD(P)-bd_dom_sf"/>
</dbReference>
<dbReference type="Pfam" id="PF01370">
    <property type="entry name" value="Epimerase"/>
    <property type="match status" value="1"/>
</dbReference>
<gene>
    <name evidence="2" type="ORF">AVDCRST_MAG85-3441</name>
</gene>
<accession>A0A6J4TNV2</accession>
<protein>
    <recommendedName>
        <fullName evidence="1">NAD-dependent epimerase/dehydratase domain-containing protein</fullName>
    </recommendedName>
</protein>
<feature type="domain" description="NAD-dependent epimerase/dehydratase" evidence="1">
    <location>
        <begin position="3"/>
        <end position="212"/>
    </location>
</feature>
<dbReference type="SUPFAM" id="SSF51735">
    <property type="entry name" value="NAD(P)-binding Rossmann-fold domains"/>
    <property type="match status" value="1"/>
</dbReference>
<organism evidence="2">
    <name type="scientific">uncultured Solirubrobacteraceae bacterium</name>
    <dbReference type="NCBI Taxonomy" id="1162706"/>
    <lineage>
        <taxon>Bacteria</taxon>
        <taxon>Bacillati</taxon>
        <taxon>Actinomycetota</taxon>
        <taxon>Thermoleophilia</taxon>
        <taxon>Solirubrobacterales</taxon>
        <taxon>Solirubrobacteraceae</taxon>
        <taxon>environmental samples</taxon>
    </lineage>
</organism>
<reference evidence="2" key="1">
    <citation type="submission" date="2020-02" db="EMBL/GenBank/DDBJ databases">
        <authorList>
            <person name="Meier V. D."/>
        </authorList>
    </citation>
    <scope>NUCLEOTIDE SEQUENCE</scope>
    <source>
        <strain evidence="2">AVDCRST_MAG85</strain>
    </source>
</reference>
<dbReference type="GO" id="GO:0005737">
    <property type="term" value="C:cytoplasm"/>
    <property type="evidence" value="ECO:0007669"/>
    <property type="project" value="TreeGrafter"/>
</dbReference>